<dbReference type="Gene3D" id="2.60.40.10">
    <property type="entry name" value="Immunoglobulins"/>
    <property type="match status" value="2"/>
</dbReference>
<dbReference type="GO" id="GO:0005929">
    <property type="term" value="C:cilium"/>
    <property type="evidence" value="ECO:0007669"/>
    <property type="project" value="TreeGrafter"/>
</dbReference>
<dbReference type="InterPro" id="IPR013783">
    <property type="entry name" value="Ig-like_fold"/>
</dbReference>
<dbReference type="EMBL" id="CAJNNW010007458">
    <property type="protein sequence ID" value="CAE8649272.1"/>
    <property type="molecule type" value="Genomic_DNA"/>
</dbReference>
<feature type="non-terminal residue" evidence="2">
    <location>
        <position position="723"/>
    </location>
</feature>
<gene>
    <name evidence="2" type="ORF">PGLA2088_LOCUS7276</name>
</gene>
<name>A0A813IDT0_POLGL</name>
<dbReference type="PANTHER" id="PTHR45912:SF3">
    <property type="entry name" value="CILIA- AND FLAGELLA-ASSOCIATED PROTEIN 47"/>
    <property type="match status" value="1"/>
</dbReference>
<organism evidence="2 3">
    <name type="scientific">Polarella glacialis</name>
    <name type="common">Dinoflagellate</name>
    <dbReference type="NCBI Taxonomy" id="89957"/>
    <lineage>
        <taxon>Eukaryota</taxon>
        <taxon>Sar</taxon>
        <taxon>Alveolata</taxon>
        <taxon>Dinophyceae</taxon>
        <taxon>Suessiales</taxon>
        <taxon>Suessiaceae</taxon>
        <taxon>Polarella</taxon>
    </lineage>
</organism>
<evidence type="ECO:0008006" key="4">
    <source>
        <dbReference type="Google" id="ProtNLM"/>
    </source>
</evidence>
<evidence type="ECO:0000313" key="3">
    <source>
        <dbReference type="Proteomes" id="UP000626109"/>
    </source>
</evidence>
<sequence length="723" mass="79207">SATLENWQLGLISVGPRVLDFSNVYVKSQVVKSFSVYNDLPQAILVSMQYDSEELSRSTPISQVIPSAQAAGFDVVICSAQPQSFQRQVVYTINGMHAVKLLIKAEITPVQVRMSRSEILYRFGEDSLERTLTEQLMLSNHGNAPARYSWQGINSSFNINPMSGIIRAGASVVSEVVFTPPNSGAMMEGFLTLKVEDGNDQSLRCAGQAPEAVCAFGARRMDLGVLAVGLPSDRSVALINSGKNAASSEARDAAPGEALRFCAFFEVDLGAVAGPFPLPSVWSSDTSDWECPAANPEMRLYVEESTGQDAVHGSMSTFDEFVGLYCFLVIVAPRCFTLRRHYVACILINLSLLYCVHTGSEMGNSYTYYRSLNELLFLLRIGQAAIYGNFVLQFCLNIMATGFSFVMAEVWASADCSGLFSVDDLTTFSLRSELAVIFMSMAVCVTTDWAFSSEAQVTVESKTSRNVEATAQSLLSVLCDAVVRLGPDFRITTPSPRLAALLLKSPGPLCLEGKVFTDLVHPEDRECIARQLEVNIGGPVQLLRIRMPDSDGRLLTVQAFHSTFLEMDVRTTPAFKMISGPSPEGDNILDWVRSPDRFERLVQDWMQMMPIQDEACVAIGRGGEANAAEQVLHMSAGIQIFCPPATLSCGIQYAAACSLEYQFRTPESFTFKLTLSEVKQHKLRRSPTGRHPLQTGRQQDHRSGRSKSALAILSERGIVDTSC</sequence>
<dbReference type="Proteomes" id="UP000626109">
    <property type="component" value="Unassembled WGS sequence"/>
</dbReference>
<dbReference type="PANTHER" id="PTHR45912">
    <property type="entry name" value="CILIA- AND FLAGELLA-ASSOCIATED PROTEIN 47"/>
    <property type="match status" value="1"/>
</dbReference>
<dbReference type="InterPro" id="IPR035965">
    <property type="entry name" value="PAS-like_dom_sf"/>
</dbReference>
<dbReference type="CDD" id="cd00130">
    <property type="entry name" value="PAS"/>
    <property type="match status" value="1"/>
</dbReference>
<dbReference type="SUPFAM" id="SSF55785">
    <property type="entry name" value="PYP-like sensor domain (PAS domain)"/>
    <property type="match status" value="1"/>
</dbReference>
<dbReference type="AlphaFoldDB" id="A0A813IDT0"/>
<proteinExistence type="predicted"/>
<feature type="region of interest" description="Disordered" evidence="1">
    <location>
        <begin position="682"/>
        <end position="707"/>
    </location>
</feature>
<dbReference type="Gene3D" id="3.30.450.20">
    <property type="entry name" value="PAS domain"/>
    <property type="match status" value="1"/>
</dbReference>
<evidence type="ECO:0000313" key="2">
    <source>
        <dbReference type="EMBL" id="CAE8649272.1"/>
    </source>
</evidence>
<dbReference type="InterPro" id="IPR000014">
    <property type="entry name" value="PAS"/>
</dbReference>
<comment type="caution">
    <text evidence="2">The sequence shown here is derived from an EMBL/GenBank/DDBJ whole genome shotgun (WGS) entry which is preliminary data.</text>
</comment>
<dbReference type="GO" id="GO:0060271">
    <property type="term" value="P:cilium assembly"/>
    <property type="evidence" value="ECO:0007669"/>
    <property type="project" value="TreeGrafter"/>
</dbReference>
<evidence type="ECO:0000256" key="1">
    <source>
        <dbReference type="SAM" id="MobiDB-lite"/>
    </source>
</evidence>
<reference evidence="2" key="1">
    <citation type="submission" date="2021-02" db="EMBL/GenBank/DDBJ databases">
        <authorList>
            <person name="Dougan E. K."/>
            <person name="Rhodes N."/>
            <person name="Thang M."/>
            <person name="Chan C."/>
        </authorList>
    </citation>
    <scope>NUCLEOTIDE SEQUENCE</scope>
</reference>
<protein>
    <recommendedName>
        <fullName evidence="4">PAS domain-containing protein</fullName>
    </recommendedName>
</protein>
<accession>A0A813IDT0</accession>